<dbReference type="InterPro" id="IPR013083">
    <property type="entry name" value="Znf_RING/FYVE/PHD"/>
</dbReference>
<dbReference type="GO" id="GO:0005634">
    <property type="term" value="C:nucleus"/>
    <property type="evidence" value="ECO:0007669"/>
    <property type="project" value="TreeGrafter"/>
</dbReference>
<evidence type="ECO:0000259" key="12">
    <source>
        <dbReference type="PROSITE" id="PS51192"/>
    </source>
</evidence>
<feature type="domain" description="Helicase C-terminal" evidence="13">
    <location>
        <begin position="1178"/>
        <end position="1333"/>
    </location>
</feature>
<feature type="region of interest" description="Disordered" evidence="10">
    <location>
        <begin position="1130"/>
        <end position="1162"/>
    </location>
</feature>
<evidence type="ECO:0000256" key="8">
    <source>
        <dbReference type="PROSITE-ProRule" id="PRU00175"/>
    </source>
</evidence>
<dbReference type="InterPro" id="IPR038718">
    <property type="entry name" value="SNF2-like_sf"/>
</dbReference>
<dbReference type="InterPro" id="IPR018957">
    <property type="entry name" value="Znf_C3HC4_RING-type"/>
</dbReference>
<evidence type="ECO:0000256" key="4">
    <source>
        <dbReference type="ARBA" id="ARBA00022801"/>
    </source>
</evidence>
<keyword evidence="2" id="KW-0547">Nucleotide-binding</keyword>
<dbReference type="SMART" id="SM00490">
    <property type="entry name" value="HELICc"/>
    <property type="match status" value="1"/>
</dbReference>
<feature type="coiled-coil region" evidence="9">
    <location>
        <begin position="1010"/>
        <end position="1037"/>
    </location>
</feature>
<dbReference type="Gene3D" id="3.40.50.10810">
    <property type="entry name" value="Tandem AAA-ATPase domain"/>
    <property type="match status" value="2"/>
</dbReference>
<dbReference type="PROSITE" id="PS51192">
    <property type="entry name" value="HELICASE_ATP_BIND_1"/>
    <property type="match status" value="1"/>
</dbReference>
<evidence type="ECO:0000256" key="10">
    <source>
        <dbReference type="SAM" id="MobiDB-lite"/>
    </source>
</evidence>
<dbReference type="InterPro" id="IPR017907">
    <property type="entry name" value="Znf_RING_CS"/>
</dbReference>
<keyword evidence="6" id="KW-0862">Zinc</keyword>
<dbReference type="Pfam" id="PF00176">
    <property type="entry name" value="SNF2-rel_dom"/>
    <property type="match status" value="1"/>
</dbReference>
<dbReference type="PROSITE" id="PS51194">
    <property type="entry name" value="HELICASE_CTER"/>
    <property type="match status" value="1"/>
</dbReference>
<dbReference type="GO" id="GO:0008094">
    <property type="term" value="F:ATP-dependent activity, acting on DNA"/>
    <property type="evidence" value="ECO:0007669"/>
    <property type="project" value="TreeGrafter"/>
</dbReference>
<keyword evidence="1" id="KW-0479">Metal-binding</keyword>
<dbReference type="GO" id="GO:0006281">
    <property type="term" value="P:DNA repair"/>
    <property type="evidence" value="ECO:0007669"/>
    <property type="project" value="TreeGrafter"/>
</dbReference>
<reference evidence="14" key="1">
    <citation type="submission" date="2021-01" db="UniProtKB">
        <authorList>
            <consortium name="EnsemblMetazoa"/>
        </authorList>
    </citation>
    <scope>IDENTIFICATION</scope>
</reference>
<organism evidence="14 15">
    <name type="scientific">Clytia hemisphaerica</name>
    <dbReference type="NCBI Taxonomy" id="252671"/>
    <lineage>
        <taxon>Eukaryota</taxon>
        <taxon>Metazoa</taxon>
        <taxon>Cnidaria</taxon>
        <taxon>Hydrozoa</taxon>
        <taxon>Hydroidolina</taxon>
        <taxon>Leptothecata</taxon>
        <taxon>Obeliida</taxon>
        <taxon>Clytiidae</taxon>
        <taxon>Clytia</taxon>
    </lineage>
</organism>
<keyword evidence="9" id="KW-0175">Coiled coil</keyword>
<evidence type="ECO:0000313" key="15">
    <source>
        <dbReference type="Proteomes" id="UP000594262"/>
    </source>
</evidence>
<dbReference type="InterPro" id="IPR014001">
    <property type="entry name" value="Helicase_ATP-bd"/>
</dbReference>
<dbReference type="GO" id="GO:0005524">
    <property type="term" value="F:ATP binding"/>
    <property type="evidence" value="ECO:0007669"/>
    <property type="project" value="UniProtKB-KW"/>
</dbReference>
<dbReference type="Pfam" id="PF00271">
    <property type="entry name" value="Helicase_C"/>
    <property type="match status" value="1"/>
</dbReference>
<feature type="compositionally biased region" description="Basic residues" evidence="10">
    <location>
        <begin position="686"/>
        <end position="699"/>
    </location>
</feature>
<dbReference type="InterPro" id="IPR000330">
    <property type="entry name" value="SNF2_N"/>
</dbReference>
<sequence length="1360" mass="151609">MDGVQQKVHIGTVTQLVLLDKSQVKNGQKITKESLSNATPKIVQKSVSQYVISLWGKECGSLTETNSKSLIQVSKLESVSLKITFAAADGLDNGCIVRVFISSDLKKATTFQSILKILFKPDAQTTLQLNEAIWKLLSDKGTITNEDQQPPNKQPRLDQQLSPTANKTASNIVSKENILPNISATQATPLTSTIVSQNNSTGAAPKITINLPAIVKSNPPISSTALAQALATANKSINKLVTQKETNTPSIQGNVEITTTPSSTLNFNTNQPSVSTAENTASSSQPNSMLNVKIKQEKDLNPVRAISQNTVSNVTLSTPGSSSQTPQTSAPSSKLPGASSPTPGTSAGSSALIANLFGEESQQSQTNDLPPDIVQKMNIFSQDSHDIQRENSNTGRRGQPDLLDGRGAISGFLLAKDKLPQPAEPPEEQLAMQYDVPIGSSSSDDDDMDSSSMHFSENMLARRRRRRKGQDVTAHIGANPNELLEDASNVSMRNWGLETPGTDPADTRFANTPPPVIKKNQLDELFDQISEFPKDETVEPCTAVKTKMLLHQKRALNWMILRENTTELPPFWEKCGSFFINTASRNRLYELPVSIKGGILADDMGLGKTLTTIALILTNHKDGKPLVNMKRKGLVPMSVDDITTSAGGKLSIKKKKEGYLKTKTTTKSDFKKPGFQFRQMYLQQMGKKKKKKSKKKSKKKDSSDLFSSDSDDELNKSTSSVNKHVNNLLNSSAELSPGSSKAVAPKGMFGQEATDRKMTLIICPMSVLSNWTDQFSEHLAPNVDLQIYIYYGPDRVRDINFLKQHDVVISTYGTVSGDYRGYIGKNRVSPLHKINWLRIVLDEGHIIRNARSQQTQAMVELNSQIRWLITGTPIQNRMTDLWSMLKFLRLEPFANRRWWFHYVVKSMKRKARRGEQPYNRVQKLIKHVAIRRMKTDKIDGQPLVKLPERRVVIQHVKFNEDERKLYDAMHKDGKLVVCKYIRAGTALKNYANVLVIIMRLRQLCCHPNLCVKAVKKLQKALEMMDQLQENINQEGSILDNPENGDGENDGTTFNEDEREKLIQQLMQLLSSGDSEECSICLEILQDPVITRCAHVFCSNCINDVIESAELAPVCPLCRGDIDQRSMLKVPQVSRYEEEESSTQNGNNAKKKSEDYEDEDDEPFISSSKVDAVMTALTALRESDSSIKSLVVSQFTSFLDVLQRPLRRDGFHFVRLDGTMNQASRARVIEEFNTRGDYTPTIMLLSLTAGGVGLNLCAASRVFLLDPAWNPAVEEQCFDRAHRLGQKEDVTIVKYVVEDTVEDRMLVLQQQKRELMEKAFGVRTQTPEERRSHALRDIATLLGINLRQEQRRAEAQPYIVS</sequence>
<feature type="region of interest" description="Disordered" evidence="10">
    <location>
        <begin position="385"/>
        <end position="405"/>
    </location>
</feature>
<dbReference type="Gene3D" id="3.30.40.10">
    <property type="entry name" value="Zinc/RING finger domain, C3HC4 (zinc finger)"/>
    <property type="match status" value="1"/>
</dbReference>
<feature type="domain" description="RING-type" evidence="11">
    <location>
        <begin position="1077"/>
        <end position="1118"/>
    </location>
</feature>
<feature type="region of interest" description="Disordered" evidence="10">
    <location>
        <begin position="143"/>
        <end position="165"/>
    </location>
</feature>
<dbReference type="Proteomes" id="UP000594262">
    <property type="component" value="Unplaced"/>
</dbReference>
<evidence type="ECO:0000256" key="7">
    <source>
        <dbReference type="ARBA" id="ARBA00022840"/>
    </source>
</evidence>
<evidence type="ECO:0000256" key="1">
    <source>
        <dbReference type="ARBA" id="ARBA00022723"/>
    </source>
</evidence>
<evidence type="ECO:0000256" key="3">
    <source>
        <dbReference type="ARBA" id="ARBA00022771"/>
    </source>
</evidence>
<accession>A0A7M5V159</accession>
<feature type="region of interest" description="Disordered" evidence="10">
    <location>
        <begin position="459"/>
        <end position="480"/>
    </location>
</feature>
<keyword evidence="3 8" id="KW-0863">Zinc-finger</keyword>
<dbReference type="InterPro" id="IPR049730">
    <property type="entry name" value="SNF2/RAD54-like_C"/>
</dbReference>
<feature type="compositionally biased region" description="Low complexity" evidence="10">
    <location>
        <begin position="317"/>
        <end position="349"/>
    </location>
</feature>
<proteinExistence type="predicted"/>
<evidence type="ECO:0000256" key="6">
    <source>
        <dbReference type="ARBA" id="ARBA00022833"/>
    </source>
</evidence>
<keyword evidence="4" id="KW-0378">Hydrolase</keyword>
<name>A0A7M5V159_9CNID</name>
<dbReference type="InterPro" id="IPR027417">
    <property type="entry name" value="P-loop_NTPase"/>
</dbReference>
<dbReference type="PROSITE" id="PS50089">
    <property type="entry name" value="ZF_RING_2"/>
    <property type="match status" value="1"/>
</dbReference>
<dbReference type="SMART" id="SM00487">
    <property type="entry name" value="DEXDc"/>
    <property type="match status" value="1"/>
</dbReference>
<dbReference type="PANTHER" id="PTHR45626">
    <property type="entry name" value="TRANSCRIPTION TERMINATION FACTOR 2-RELATED"/>
    <property type="match status" value="1"/>
</dbReference>
<dbReference type="Gene3D" id="3.40.50.300">
    <property type="entry name" value="P-loop containing nucleotide triphosphate hydrolases"/>
    <property type="match status" value="1"/>
</dbReference>
<evidence type="ECO:0000256" key="9">
    <source>
        <dbReference type="SAM" id="Coils"/>
    </source>
</evidence>
<dbReference type="RefSeq" id="XP_066931285.1">
    <property type="nucleotide sequence ID" value="XM_067075184.1"/>
</dbReference>
<feature type="region of interest" description="Disordered" evidence="10">
    <location>
        <begin position="259"/>
        <end position="288"/>
    </location>
</feature>
<protein>
    <submittedName>
        <fullName evidence="14">Uncharacterized protein</fullName>
    </submittedName>
</protein>
<dbReference type="GO" id="GO:0004386">
    <property type="term" value="F:helicase activity"/>
    <property type="evidence" value="ECO:0007669"/>
    <property type="project" value="UniProtKB-KW"/>
</dbReference>
<dbReference type="CDD" id="cd18793">
    <property type="entry name" value="SF2_C_SNF"/>
    <property type="match status" value="1"/>
</dbReference>
<dbReference type="GO" id="GO:0016787">
    <property type="term" value="F:hydrolase activity"/>
    <property type="evidence" value="ECO:0007669"/>
    <property type="project" value="UniProtKB-KW"/>
</dbReference>
<dbReference type="SUPFAM" id="SSF52540">
    <property type="entry name" value="P-loop containing nucleoside triphosphate hydrolases"/>
    <property type="match status" value="2"/>
</dbReference>
<dbReference type="EnsemblMetazoa" id="CLYHEMT009581.1">
    <property type="protein sequence ID" value="CLYHEMP009581.1"/>
    <property type="gene ID" value="CLYHEMG009581"/>
</dbReference>
<dbReference type="GO" id="GO:0008270">
    <property type="term" value="F:zinc ion binding"/>
    <property type="evidence" value="ECO:0007669"/>
    <property type="project" value="UniProtKB-KW"/>
</dbReference>
<evidence type="ECO:0000256" key="2">
    <source>
        <dbReference type="ARBA" id="ARBA00022741"/>
    </source>
</evidence>
<evidence type="ECO:0000313" key="14">
    <source>
        <dbReference type="EnsemblMetazoa" id="CLYHEMP009581.1"/>
    </source>
</evidence>
<dbReference type="InterPro" id="IPR001841">
    <property type="entry name" value="Znf_RING"/>
</dbReference>
<keyword evidence="15" id="KW-1185">Reference proteome</keyword>
<dbReference type="SMART" id="SM00184">
    <property type="entry name" value="RING"/>
    <property type="match status" value="1"/>
</dbReference>
<feature type="region of interest" description="Disordered" evidence="10">
    <location>
        <begin position="684"/>
        <end position="718"/>
    </location>
</feature>
<feature type="domain" description="Helicase ATP-binding" evidence="12">
    <location>
        <begin position="722"/>
        <end position="891"/>
    </location>
</feature>
<keyword evidence="5" id="KW-0347">Helicase</keyword>
<dbReference type="GeneID" id="136819027"/>
<dbReference type="SUPFAM" id="SSF57850">
    <property type="entry name" value="RING/U-box"/>
    <property type="match status" value="1"/>
</dbReference>
<dbReference type="PROSITE" id="PS00518">
    <property type="entry name" value="ZF_RING_1"/>
    <property type="match status" value="1"/>
</dbReference>
<dbReference type="PANTHER" id="PTHR45626:SF17">
    <property type="entry name" value="HELICASE-LIKE TRANSCRIPTION FACTOR"/>
    <property type="match status" value="1"/>
</dbReference>
<feature type="region of interest" description="Disordered" evidence="10">
    <location>
        <begin position="313"/>
        <end position="349"/>
    </location>
</feature>
<evidence type="ECO:0000256" key="5">
    <source>
        <dbReference type="ARBA" id="ARBA00022806"/>
    </source>
</evidence>
<dbReference type="InterPro" id="IPR050628">
    <property type="entry name" value="SNF2_RAD54_helicase_TF"/>
</dbReference>
<evidence type="ECO:0000259" key="13">
    <source>
        <dbReference type="PROSITE" id="PS51194"/>
    </source>
</evidence>
<evidence type="ECO:0000259" key="11">
    <source>
        <dbReference type="PROSITE" id="PS50089"/>
    </source>
</evidence>
<keyword evidence="7" id="KW-0067">ATP-binding</keyword>
<dbReference type="OrthoDB" id="276744at2759"/>
<dbReference type="InterPro" id="IPR001650">
    <property type="entry name" value="Helicase_C-like"/>
</dbReference>
<dbReference type="Pfam" id="PF00097">
    <property type="entry name" value="zf-C3HC4"/>
    <property type="match status" value="1"/>
</dbReference>